<dbReference type="Gene3D" id="3.40.30.10">
    <property type="entry name" value="Glutaredoxin"/>
    <property type="match status" value="1"/>
</dbReference>
<dbReference type="InterPro" id="IPR050730">
    <property type="entry name" value="UBX_domain-protein"/>
</dbReference>
<organism evidence="4 5">
    <name type="scientific">Paragonimus westermani</name>
    <dbReference type="NCBI Taxonomy" id="34504"/>
    <lineage>
        <taxon>Eukaryota</taxon>
        <taxon>Metazoa</taxon>
        <taxon>Spiralia</taxon>
        <taxon>Lophotrochozoa</taxon>
        <taxon>Platyhelminthes</taxon>
        <taxon>Trematoda</taxon>
        <taxon>Digenea</taxon>
        <taxon>Plagiorchiida</taxon>
        <taxon>Troglotremata</taxon>
        <taxon>Troglotrematidae</taxon>
        <taxon>Paragonimus</taxon>
    </lineage>
</organism>
<dbReference type="SMART" id="SM00594">
    <property type="entry name" value="UAS"/>
    <property type="match status" value="1"/>
</dbReference>
<evidence type="ECO:0000313" key="4">
    <source>
        <dbReference type="EMBL" id="KAF8565718.1"/>
    </source>
</evidence>
<feature type="domain" description="UBX" evidence="3">
    <location>
        <begin position="411"/>
        <end position="478"/>
    </location>
</feature>
<dbReference type="CDD" id="cd14273">
    <property type="entry name" value="UBA_TAP-C_like"/>
    <property type="match status" value="1"/>
</dbReference>
<dbReference type="SUPFAM" id="SSF52833">
    <property type="entry name" value="Thioredoxin-like"/>
    <property type="match status" value="1"/>
</dbReference>
<evidence type="ECO:0000256" key="1">
    <source>
        <dbReference type="ARBA" id="ARBA00023054"/>
    </source>
</evidence>
<dbReference type="PROSITE" id="PS50033">
    <property type="entry name" value="UBX"/>
    <property type="match status" value="1"/>
</dbReference>
<keyword evidence="1" id="KW-0175">Coiled coil</keyword>
<dbReference type="SUPFAM" id="SSF54236">
    <property type="entry name" value="Ubiquitin-like"/>
    <property type="match status" value="1"/>
</dbReference>
<proteinExistence type="predicted"/>
<keyword evidence="5" id="KW-1185">Reference proteome</keyword>
<dbReference type="GO" id="GO:0036503">
    <property type="term" value="P:ERAD pathway"/>
    <property type="evidence" value="ECO:0007669"/>
    <property type="project" value="TreeGrafter"/>
</dbReference>
<dbReference type="Pfam" id="PF21021">
    <property type="entry name" value="FAF1"/>
    <property type="match status" value="1"/>
</dbReference>
<evidence type="ECO:0000256" key="2">
    <source>
        <dbReference type="SAM" id="MobiDB-lite"/>
    </source>
</evidence>
<name>A0A8T0DFM1_9TREM</name>
<evidence type="ECO:0000313" key="5">
    <source>
        <dbReference type="Proteomes" id="UP000699462"/>
    </source>
</evidence>
<dbReference type="Proteomes" id="UP000699462">
    <property type="component" value="Unassembled WGS sequence"/>
</dbReference>
<dbReference type="Pfam" id="PF14555">
    <property type="entry name" value="UBA_4"/>
    <property type="match status" value="1"/>
</dbReference>
<protein>
    <recommendedName>
        <fullName evidence="3">UBX domain-containing protein</fullName>
    </recommendedName>
</protein>
<dbReference type="AlphaFoldDB" id="A0A8T0DFM1"/>
<dbReference type="GO" id="GO:0043130">
    <property type="term" value="F:ubiquitin binding"/>
    <property type="evidence" value="ECO:0007669"/>
    <property type="project" value="TreeGrafter"/>
</dbReference>
<dbReference type="GO" id="GO:0005783">
    <property type="term" value="C:endoplasmic reticulum"/>
    <property type="evidence" value="ECO:0007669"/>
    <property type="project" value="TreeGrafter"/>
</dbReference>
<dbReference type="SMART" id="SM00166">
    <property type="entry name" value="UBX"/>
    <property type="match status" value="1"/>
</dbReference>
<dbReference type="InterPro" id="IPR006577">
    <property type="entry name" value="UAS"/>
</dbReference>
<dbReference type="InterPro" id="IPR029071">
    <property type="entry name" value="Ubiquitin-like_domsf"/>
</dbReference>
<dbReference type="Gene3D" id="1.10.8.10">
    <property type="entry name" value="DNA helicase RuvA subunit, C-terminal domain"/>
    <property type="match status" value="1"/>
</dbReference>
<dbReference type="EMBL" id="JTDF01006253">
    <property type="protein sequence ID" value="KAF8565718.1"/>
    <property type="molecule type" value="Genomic_DNA"/>
</dbReference>
<evidence type="ECO:0000259" key="3">
    <source>
        <dbReference type="PROSITE" id="PS50033"/>
    </source>
</evidence>
<accession>A0A8T0DFM1</accession>
<reference evidence="4 5" key="1">
    <citation type="submission" date="2019-07" db="EMBL/GenBank/DDBJ databases">
        <title>Annotation for the trematode Paragonimus westermani.</title>
        <authorList>
            <person name="Choi Y.-J."/>
        </authorList>
    </citation>
    <scope>NUCLEOTIDE SEQUENCE [LARGE SCALE GENOMIC DNA]</scope>
    <source>
        <strain evidence="4">180907_Pwestermani</strain>
    </source>
</reference>
<dbReference type="OrthoDB" id="1026733at2759"/>
<dbReference type="CDD" id="cd16120">
    <property type="entry name" value="UBX_UBXN3B"/>
    <property type="match status" value="1"/>
</dbReference>
<dbReference type="InterPro" id="IPR001012">
    <property type="entry name" value="UBX_dom"/>
</dbReference>
<dbReference type="InterPro" id="IPR036249">
    <property type="entry name" value="Thioredoxin-like_sf"/>
</dbReference>
<dbReference type="PANTHER" id="PTHR23322">
    <property type="entry name" value="FAS-ASSOCIATED PROTEIN"/>
    <property type="match status" value="1"/>
</dbReference>
<sequence>MTDAEGHLDDPPESTEPTLNQSQEECLNNLREFVGSIDQDSAVKILEECDWNLELAVHKFFGLPISSSEEAVLRRRNVGTDAVPPVVNLVPPNQRIIRIADTQPHGFWWALLMLFEPIRVTYHLLFGVVRYFTSFLWPDPRNQVTDPVGDVRQFIDYFKTTYVDIPLATGVSTAAVSTQDVSEQPSSSPAPPFFEGSYAQALQEAKRSLRFLIVYLHGDSHEDTRAFCEQTLLNEDVLRFLSNSEQLIFWGCNIKSPEGYRVSRTLRENTYPFIGVIGLTNLSVSDSDRYSGSTVGMGLLGRIEGAVKPIDLIQQLNSILEDNQSATIAARFDRRERETVARIREEQDLAYQQSLEQDRAKCAAREAELRTAAVMAAQQAEAEKRKEALKRARAARRARWRACLPPPPPADPSTTVRLSVKMPNGQRLSRLFSLTDSVRILYYFVLSHEESPDNFEIQANFPKRVLPCQPDDESDLEDYIETEDDKAAPENGVLSGRSCRSKLNDVVLDWSPKSPTSPPSFQQLGLCKPEVLFVIDKDA</sequence>
<dbReference type="PANTHER" id="PTHR23322:SF1">
    <property type="entry name" value="FAS-ASSOCIATED FACTOR 2"/>
    <property type="match status" value="1"/>
</dbReference>
<gene>
    <name evidence="4" type="ORF">P879_04420</name>
</gene>
<dbReference type="Pfam" id="PF00789">
    <property type="entry name" value="UBX"/>
    <property type="match status" value="1"/>
</dbReference>
<feature type="region of interest" description="Disordered" evidence="2">
    <location>
        <begin position="1"/>
        <end position="21"/>
    </location>
</feature>
<feature type="compositionally biased region" description="Basic and acidic residues" evidence="2">
    <location>
        <begin position="1"/>
        <end position="10"/>
    </location>
</feature>
<dbReference type="Gene3D" id="3.10.20.90">
    <property type="entry name" value="Phosphatidylinositol 3-kinase Catalytic Subunit, Chain A, domain 1"/>
    <property type="match status" value="1"/>
</dbReference>
<comment type="caution">
    <text evidence="4">The sequence shown here is derived from an EMBL/GenBank/DDBJ whole genome shotgun (WGS) entry which is preliminary data.</text>
</comment>
<dbReference type="InterPro" id="IPR049483">
    <property type="entry name" value="FAF1_2-like_UAS"/>
</dbReference>